<dbReference type="EMBL" id="MWQN01000001">
    <property type="protein sequence ID" value="OPC81804.1"/>
    <property type="molecule type" value="Genomic_DNA"/>
</dbReference>
<protein>
    <recommendedName>
        <fullName evidence="2">N-acetylmuramoyl-L-alanine amidase domain-containing protein</fullName>
    </recommendedName>
</protein>
<dbReference type="Pfam" id="PF01510">
    <property type="entry name" value="Amidase_2"/>
    <property type="match status" value="1"/>
</dbReference>
<evidence type="ECO:0000259" key="2">
    <source>
        <dbReference type="Pfam" id="PF01510"/>
    </source>
</evidence>
<evidence type="ECO:0000313" key="4">
    <source>
        <dbReference type="Proteomes" id="UP000190037"/>
    </source>
</evidence>
<accession>A0A1T3NYG9</accession>
<keyword evidence="4" id="KW-1185">Reference proteome</keyword>
<dbReference type="InterPro" id="IPR036365">
    <property type="entry name" value="PGBD-like_sf"/>
</dbReference>
<dbReference type="InterPro" id="IPR002502">
    <property type="entry name" value="Amidase_domain"/>
</dbReference>
<dbReference type="InterPro" id="IPR036505">
    <property type="entry name" value="Amidase/PGRP_sf"/>
</dbReference>
<dbReference type="GO" id="GO:0009253">
    <property type="term" value="P:peptidoglycan catabolic process"/>
    <property type="evidence" value="ECO:0007669"/>
    <property type="project" value="InterPro"/>
</dbReference>
<sequence length="279" mass="30332">MAWYAGARKRELQPESDSQPAIRPTQLILHSIAAPWSGERMYEYWHDSTNLESHFGCAYDGGLWQYIGTETRADANASANRRADGTGAVSVESASNLEHTDPWTDEQVDSLIRLGVWLHERHDLPLRICRTWDDPGYGYHGLFAQWSLGGTACPGRARIEQFHDLVFPGIASGDGGSVPTTPPDRPEISLSRLMAAARSNPAAAGTPVTYSGVRQVENSLVGEGLLALDLADGHYGTATVRAYAAWQRRLGYTGSDADGIPGRTSLERLGAKHGFKVIA</sequence>
<gene>
    <name evidence="3" type="ORF">B4N89_13440</name>
</gene>
<dbReference type="SUPFAM" id="SSF47090">
    <property type="entry name" value="PGBD-like"/>
    <property type="match status" value="1"/>
</dbReference>
<feature type="region of interest" description="Disordered" evidence="1">
    <location>
        <begin position="1"/>
        <end position="21"/>
    </location>
</feature>
<dbReference type="Proteomes" id="UP000190037">
    <property type="component" value="Unassembled WGS sequence"/>
</dbReference>
<feature type="domain" description="N-acetylmuramoyl-L-alanine amidase" evidence="2">
    <location>
        <begin position="23"/>
        <end position="155"/>
    </location>
</feature>
<dbReference type="GO" id="GO:0008745">
    <property type="term" value="F:N-acetylmuramoyl-L-alanine amidase activity"/>
    <property type="evidence" value="ECO:0007669"/>
    <property type="project" value="InterPro"/>
</dbReference>
<dbReference type="RefSeq" id="WP_078976077.1">
    <property type="nucleotide sequence ID" value="NZ_MWQN01000001.1"/>
</dbReference>
<dbReference type="SUPFAM" id="SSF55846">
    <property type="entry name" value="N-acetylmuramoyl-L-alanine amidase-like"/>
    <property type="match status" value="1"/>
</dbReference>
<evidence type="ECO:0000256" key="1">
    <source>
        <dbReference type="SAM" id="MobiDB-lite"/>
    </source>
</evidence>
<comment type="caution">
    <text evidence="3">The sequence shown here is derived from an EMBL/GenBank/DDBJ whole genome shotgun (WGS) entry which is preliminary data.</text>
</comment>
<dbReference type="AlphaFoldDB" id="A0A1T3NYG9"/>
<reference evidence="3 4" key="1">
    <citation type="submission" date="2017-03" db="EMBL/GenBank/DDBJ databases">
        <title>Draft genome sequence of Streptomyces scabrisporus NF3, endophyte isolated from Amphipterygium adstringens.</title>
        <authorList>
            <person name="Vazquez M."/>
            <person name="Ceapa C.D."/>
            <person name="Rodriguez Luna D."/>
            <person name="Sanchez Esquivel S."/>
        </authorList>
    </citation>
    <scope>NUCLEOTIDE SEQUENCE [LARGE SCALE GENOMIC DNA]</scope>
    <source>
        <strain evidence="3 4">NF3</strain>
    </source>
</reference>
<evidence type="ECO:0000313" key="3">
    <source>
        <dbReference type="EMBL" id="OPC81804.1"/>
    </source>
</evidence>
<name>A0A1T3NYG9_9ACTN</name>
<dbReference type="STRING" id="159449.B4N89_13440"/>
<proteinExistence type="predicted"/>
<organism evidence="3 4">
    <name type="scientific">Embleya scabrispora</name>
    <dbReference type="NCBI Taxonomy" id="159449"/>
    <lineage>
        <taxon>Bacteria</taxon>
        <taxon>Bacillati</taxon>
        <taxon>Actinomycetota</taxon>
        <taxon>Actinomycetes</taxon>
        <taxon>Kitasatosporales</taxon>
        <taxon>Streptomycetaceae</taxon>
        <taxon>Embleya</taxon>
    </lineage>
</organism>
<dbReference type="Gene3D" id="3.40.80.10">
    <property type="entry name" value="Peptidoglycan recognition protein-like"/>
    <property type="match status" value="1"/>
</dbReference>
<dbReference type="OrthoDB" id="514320at2"/>